<dbReference type="RefSeq" id="WP_399649213.1">
    <property type="nucleotide sequence ID" value="NZ_JBITYG010000004.1"/>
</dbReference>
<gene>
    <name evidence="11" type="ORF">ACIGXA_16245</name>
</gene>
<evidence type="ECO:0000256" key="7">
    <source>
        <dbReference type="ARBA" id="ARBA00023251"/>
    </source>
</evidence>
<feature type="transmembrane region" description="Helical" evidence="9">
    <location>
        <begin position="197"/>
        <end position="217"/>
    </location>
</feature>
<proteinExistence type="predicted"/>
<feature type="region of interest" description="Disordered" evidence="8">
    <location>
        <begin position="1"/>
        <end position="31"/>
    </location>
</feature>
<feature type="transmembrane region" description="Helical" evidence="9">
    <location>
        <begin position="142"/>
        <end position="159"/>
    </location>
</feature>
<feature type="transmembrane region" description="Helical" evidence="9">
    <location>
        <begin position="81"/>
        <end position="101"/>
    </location>
</feature>
<comment type="subcellular location">
    <subcellularLocation>
        <location evidence="1">Cell membrane</location>
        <topology evidence="1">Multi-pass membrane protein</topology>
    </subcellularLocation>
</comment>
<feature type="transmembrane region" description="Helical" evidence="9">
    <location>
        <begin position="171"/>
        <end position="191"/>
    </location>
</feature>
<evidence type="ECO:0000313" key="11">
    <source>
        <dbReference type="EMBL" id="MFI9102068.1"/>
    </source>
</evidence>
<sequence>MFSMSRAARRKTDEAGRPGVPGKPGGSGTAGEIRVRSAAGRWVLVASVLGSALAGIDATVVNIALPAIGRDFGAGFGTLQWAVTAYTVALASLILLGGALGDRYGRRRVFNVGVLWFAAASLLCGLAPSAGLLLAARALQGVGGALLMPGSLAMIQASFHPEDRARAIGSWSAFGGVATAIGPFLGGWLVQAASWRWVFLINAPLAVAVVLIARRHVPETRDPAATGRIDVLGAALSCLGLAGVTYAIIAAPEHGAGSPTVLVSGALGIAALAGFLVAEARQEHPMLPLSMFASRQFSAANGVTFAVYGAFGGVFFLLAVQLQVVSGFSPIAAGTAMLPITIMMLLLSARFGRLSQRIGPRLPMTVGPLICAAAILLMFRVGPGADYLRDVLPAVVVLGFGLAVLVAPLTATVLDAVGAEHAGVASGVNNAVARAAGLIAVAALPAVTGLSGDSYDDPAAFSHGFHQSLVIAAALLVAGAALAALTIRNPSAPPAEVPAAPQEEEQPAPRMHCAVDGPPLTARKCNIG</sequence>
<dbReference type="SUPFAM" id="SSF103473">
    <property type="entry name" value="MFS general substrate transporter"/>
    <property type="match status" value="1"/>
</dbReference>
<dbReference type="InterPro" id="IPR036259">
    <property type="entry name" value="MFS_trans_sf"/>
</dbReference>
<dbReference type="PANTHER" id="PTHR42718:SF42">
    <property type="entry name" value="EXPORT PROTEIN"/>
    <property type="match status" value="1"/>
</dbReference>
<feature type="transmembrane region" description="Helical" evidence="9">
    <location>
        <begin position="431"/>
        <end position="452"/>
    </location>
</feature>
<keyword evidence="2" id="KW-0813">Transport</keyword>
<evidence type="ECO:0000256" key="8">
    <source>
        <dbReference type="SAM" id="MobiDB-lite"/>
    </source>
</evidence>
<feature type="transmembrane region" description="Helical" evidence="9">
    <location>
        <begin position="464"/>
        <end position="485"/>
    </location>
</feature>
<dbReference type="Gene3D" id="1.20.1720.10">
    <property type="entry name" value="Multidrug resistance protein D"/>
    <property type="match status" value="1"/>
</dbReference>
<dbReference type="Proteomes" id="UP001614394">
    <property type="component" value="Unassembled WGS sequence"/>
</dbReference>
<dbReference type="InterPro" id="IPR011701">
    <property type="entry name" value="MFS"/>
</dbReference>
<evidence type="ECO:0000256" key="3">
    <source>
        <dbReference type="ARBA" id="ARBA00022475"/>
    </source>
</evidence>
<feature type="transmembrane region" description="Helical" evidence="9">
    <location>
        <begin position="328"/>
        <end position="349"/>
    </location>
</feature>
<feature type="transmembrane region" description="Helical" evidence="9">
    <location>
        <begin position="391"/>
        <end position="419"/>
    </location>
</feature>
<protein>
    <submittedName>
        <fullName evidence="11">MFS transporter</fullName>
    </submittedName>
</protein>
<keyword evidence="7" id="KW-0046">Antibiotic resistance</keyword>
<keyword evidence="5 9" id="KW-1133">Transmembrane helix</keyword>
<feature type="transmembrane region" description="Helical" evidence="9">
    <location>
        <begin position="113"/>
        <end position="136"/>
    </location>
</feature>
<evidence type="ECO:0000256" key="5">
    <source>
        <dbReference type="ARBA" id="ARBA00022989"/>
    </source>
</evidence>
<reference evidence="11 12" key="1">
    <citation type="submission" date="2024-10" db="EMBL/GenBank/DDBJ databases">
        <title>The Natural Products Discovery Center: Release of the First 8490 Sequenced Strains for Exploring Actinobacteria Biosynthetic Diversity.</title>
        <authorList>
            <person name="Kalkreuter E."/>
            <person name="Kautsar S.A."/>
            <person name="Yang D."/>
            <person name="Bader C.D."/>
            <person name="Teijaro C.N."/>
            <person name="Fluegel L."/>
            <person name="Davis C.M."/>
            <person name="Simpson J.R."/>
            <person name="Lauterbach L."/>
            <person name="Steele A.D."/>
            <person name="Gui C."/>
            <person name="Meng S."/>
            <person name="Li G."/>
            <person name="Viehrig K."/>
            <person name="Ye F."/>
            <person name="Su P."/>
            <person name="Kiefer A.F."/>
            <person name="Nichols A."/>
            <person name="Cepeda A.J."/>
            <person name="Yan W."/>
            <person name="Fan B."/>
            <person name="Jiang Y."/>
            <person name="Adhikari A."/>
            <person name="Zheng C.-J."/>
            <person name="Schuster L."/>
            <person name="Cowan T.M."/>
            <person name="Smanski M.J."/>
            <person name="Chevrette M.G."/>
            <person name="De Carvalho L.P.S."/>
            <person name="Shen B."/>
        </authorList>
    </citation>
    <scope>NUCLEOTIDE SEQUENCE [LARGE SCALE GENOMIC DNA]</scope>
    <source>
        <strain evidence="11 12">NPDC053399</strain>
    </source>
</reference>
<dbReference type="CDD" id="cd17321">
    <property type="entry name" value="MFS_MMR_MDR_like"/>
    <property type="match status" value="1"/>
</dbReference>
<evidence type="ECO:0000256" key="6">
    <source>
        <dbReference type="ARBA" id="ARBA00023136"/>
    </source>
</evidence>
<accession>A0ABW8C6M6</accession>
<evidence type="ECO:0000256" key="2">
    <source>
        <dbReference type="ARBA" id="ARBA00022448"/>
    </source>
</evidence>
<comment type="caution">
    <text evidence="11">The sequence shown here is derived from an EMBL/GenBank/DDBJ whole genome shotgun (WGS) entry which is preliminary data.</text>
</comment>
<evidence type="ECO:0000256" key="1">
    <source>
        <dbReference type="ARBA" id="ARBA00004651"/>
    </source>
</evidence>
<evidence type="ECO:0000313" key="12">
    <source>
        <dbReference type="Proteomes" id="UP001614394"/>
    </source>
</evidence>
<dbReference type="Gene3D" id="1.20.1250.20">
    <property type="entry name" value="MFS general substrate transporter like domains"/>
    <property type="match status" value="1"/>
</dbReference>
<organism evidence="11 12">
    <name type="scientific">Streptomyces fildesensis</name>
    <dbReference type="NCBI Taxonomy" id="375757"/>
    <lineage>
        <taxon>Bacteria</taxon>
        <taxon>Bacillati</taxon>
        <taxon>Actinomycetota</taxon>
        <taxon>Actinomycetes</taxon>
        <taxon>Kitasatosporales</taxon>
        <taxon>Streptomycetaceae</taxon>
        <taxon>Streptomyces</taxon>
    </lineage>
</organism>
<keyword evidence="4 9" id="KW-0812">Transmembrane</keyword>
<keyword evidence="6 9" id="KW-0472">Membrane</keyword>
<feature type="transmembrane region" description="Helical" evidence="9">
    <location>
        <begin position="361"/>
        <end position="379"/>
    </location>
</feature>
<evidence type="ECO:0000256" key="4">
    <source>
        <dbReference type="ARBA" id="ARBA00022692"/>
    </source>
</evidence>
<dbReference type="EMBL" id="JBITYG010000004">
    <property type="protein sequence ID" value="MFI9102068.1"/>
    <property type="molecule type" value="Genomic_DNA"/>
</dbReference>
<feature type="domain" description="Major facilitator superfamily (MFS) profile" evidence="10">
    <location>
        <begin position="43"/>
        <end position="491"/>
    </location>
</feature>
<dbReference type="InterPro" id="IPR020846">
    <property type="entry name" value="MFS_dom"/>
</dbReference>
<feature type="transmembrane region" description="Helical" evidence="9">
    <location>
        <begin position="261"/>
        <end position="278"/>
    </location>
</feature>
<dbReference type="Pfam" id="PF07690">
    <property type="entry name" value="MFS_1"/>
    <property type="match status" value="1"/>
</dbReference>
<evidence type="ECO:0000259" key="10">
    <source>
        <dbReference type="PROSITE" id="PS50850"/>
    </source>
</evidence>
<feature type="transmembrane region" description="Helical" evidence="9">
    <location>
        <begin position="42"/>
        <end position="69"/>
    </location>
</feature>
<feature type="transmembrane region" description="Helical" evidence="9">
    <location>
        <begin position="299"/>
        <end position="322"/>
    </location>
</feature>
<dbReference type="PROSITE" id="PS50850">
    <property type="entry name" value="MFS"/>
    <property type="match status" value="1"/>
</dbReference>
<dbReference type="InterPro" id="IPR004638">
    <property type="entry name" value="EmrB-like"/>
</dbReference>
<evidence type="ECO:0000256" key="9">
    <source>
        <dbReference type="SAM" id="Phobius"/>
    </source>
</evidence>
<keyword evidence="3" id="KW-1003">Cell membrane</keyword>
<feature type="transmembrane region" description="Helical" evidence="9">
    <location>
        <begin position="229"/>
        <end position="249"/>
    </location>
</feature>
<dbReference type="NCBIfam" id="TIGR00711">
    <property type="entry name" value="efflux_EmrB"/>
    <property type="match status" value="1"/>
</dbReference>
<name>A0ABW8C6M6_9ACTN</name>
<dbReference type="PANTHER" id="PTHR42718">
    <property type="entry name" value="MAJOR FACILITATOR SUPERFAMILY MULTIDRUG TRANSPORTER MFSC"/>
    <property type="match status" value="1"/>
</dbReference>
<keyword evidence="12" id="KW-1185">Reference proteome</keyword>